<name>A0A816IFT0_BRANA</name>
<organism evidence="1">
    <name type="scientific">Brassica napus</name>
    <name type="common">Rape</name>
    <dbReference type="NCBI Taxonomy" id="3708"/>
    <lineage>
        <taxon>Eukaryota</taxon>
        <taxon>Viridiplantae</taxon>
        <taxon>Streptophyta</taxon>
        <taxon>Embryophyta</taxon>
        <taxon>Tracheophyta</taxon>
        <taxon>Spermatophyta</taxon>
        <taxon>Magnoliopsida</taxon>
        <taxon>eudicotyledons</taxon>
        <taxon>Gunneridae</taxon>
        <taxon>Pentapetalae</taxon>
        <taxon>rosids</taxon>
        <taxon>malvids</taxon>
        <taxon>Brassicales</taxon>
        <taxon>Brassicaceae</taxon>
        <taxon>Brassiceae</taxon>
        <taxon>Brassica</taxon>
    </lineage>
</organism>
<dbReference type="AlphaFoldDB" id="A0A816IFT0"/>
<dbReference type="Proteomes" id="UP001295469">
    <property type="component" value="Chromosome C03"/>
</dbReference>
<evidence type="ECO:0000313" key="1">
    <source>
        <dbReference type="EMBL" id="CAF1708859.1"/>
    </source>
</evidence>
<gene>
    <name evidence="1" type="ORF">DARMORV10_C03P70770.1</name>
</gene>
<dbReference type="EMBL" id="HG994367">
    <property type="protein sequence ID" value="CAF1708859.1"/>
    <property type="molecule type" value="Genomic_DNA"/>
</dbReference>
<reference evidence="1" key="1">
    <citation type="submission" date="2021-01" db="EMBL/GenBank/DDBJ databases">
        <authorList>
            <consortium name="Genoscope - CEA"/>
            <person name="William W."/>
        </authorList>
    </citation>
    <scope>NUCLEOTIDE SEQUENCE</scope>
</reference>
<proteinExistence type="predicted"/>
<sequence length="36" mass="4422">MLMLRFTFKKKVVVYMTPSTFTDILWRLLSDFSENY</sequence>
<protein>
    <submittedName>
        <fullName evidence="1">(rape) hypothetical protein</fullName>
    </submittedName>
</protein>
<accession>A0A816IFT0</accession>